<protein>
    <submittedName>
        <fullName evidence="1">Uncharacterized protein</fullName>
    </submittedName>
</protein>
<proteinExistence type="predicted"/>
<name>A0ACC1C3K0_9ROSI</name>
<keyword evidence="2" id="KW-1185">Reference proteome</keyword>
<reference evidence="2" key="1">
    <citation type="journal article" date="2023" name="G3 (Bethesda)">
        <title>Genome assembly and association tests identify interacting loci associated with vigor, precocity, and sex in interspecific pistachio rootstocks.</title>
        <authorList>
            <person name="Palmer W."/>
            <person name="Jacygrad E."/>
            <person name="Sagayaradj S."/>
            <person name="Cavanaugh K."/>
            <person name="Han R."/>
            <person name="Bertier L."/>
            <person name="Beede B."/>
            <person name="Kafkas S."/>
            <person name="Golino D."/>
            <person name="Preece J."/>
            <person name="Michelmore R."/>
        </authorList>
    </citation>
    <scope>NUCLEOTIDE SEQUENCE [LARGE SCALE GENOMIC DNA]</scope>
</reference>
<evidence type="ECO:0000313" key="1">
    <source>
        <dbReference type="EMBL" id="KAJ0106528.1"/>
    </source>
</evidence>
<dbReference type="Proteomes" id="UP001164250">
    <property type="component" value="Chromosome 2"/>
</dbReference>
<dbReference type="EMBL" id="CM047898">
    <property type="protein sequence ID" value="KAJ0106528.1"/>
    <property type="molecule type" value="Genomic_DNA"/>
</dbReference>
<evidence type="ECO:0000313" key="2">
    <source>
        <dbReference type="Proteomes" id="UP001164250"/>
    </source>
</evidence>
<comment type="caution">
    <text evidence="1">The sequence shown here is derived from an EMBL/GenBank/DDBJ whole genome shotgun (WGS) entry which is preliminary data.</text>
</comment>
<sequence>MESRRLPSSSSLEKKLITTRDSGKEEGNRSTYQSCLCSKRSSRFFPSISPFPKEWYFRDFSLLCVCVHLESGRGDKLSSSEKHYLQNLLKVMCK</sequence>
<accession>A0ACC1C3K0</accession>
<organism evidence="1 2">
    <name type="scientific">Pistacia atlantica</name>
    <dbReference type="NCBI Taxonomy" id="434234"/>
    <lineage>
        <taxon>Eukaryota</taxon>
        <taxon>Viridiplantae</taxon>
        <taxon>Streptophyta</taxon>
        <taxon>Embryophyta</taxon>
        <taxon>Tracheophyta</taxon>
        <taxon>Spermatophyta</taxon>
        <taxon>Magnoliopsida</taxon>
        <taxon>eudicotyledons</taxon>
        <taxon>Gunneridae</taxon>
        <taxon>Pentapetalae</taxon>
        <taxon>rosids</taxon>
        <taxon>malvids</taxon>
        <taxon>Sapindales</taxon>
        <taxon>Anacardiaceae</taxon>
        <taxon>Pistacia</taxon>
    </lineage>
</organism>
<gene>
    <name evidence="1" type="ORF">Patl1_19557</name>
</gene>